<dbReference type="GO" id="GO:0008324">
    <property type="term" value="F:monoatomic cation transmembrane transporter activity"/>
    <property type="evidence" value="ECO:0007669"/>
    <property type="project" value="InterPro"/>
</dbReference>
<dbReference type="Proteomes" id="UP001209317">
    <property type="component" value="Unassembled WGS sequence"/>
</dbReference>
<feature type="transmembrane region" description="Helical" evidence="8">
    <location>
        <begin position="533"/>
        <end position="554"/>
    </location>
</feature>
<feature type="transmembrane region" description="Helical" evidence="8">
    <location>
        <begin position="71"/>
        <end position="92"/>
    </location>
</feature>
<feature type="transmembrane region" description="Helical" evidence="8">
    <location>
        <begin position="443"/>
        <end position="464"/>
    </location>
</feature>
<dbReference type="RefSeq" id="WP_263038362.1">
    <property type="nucleotide sequence ID" value="NZ_JAOTPL010000015.1"/>
</dbReference>
<feature type="domain" description="RCK C-terminal" evidence="9">
    <location>
        <begin position="196"/>
        <end position="280"/>
    </location>
</feature>
<feature type="transmembrane region" description="Helical" evidence="8">
    <location>
        <begin position="13"/>
        <end position="32"/>
    </location>
</feature>
<dbReference type="GO" id="GO:0005886">
    <property type="term" value="C:plasma membrane"/>
    <property type="evidence" value="ECO:0007669"/>
    <property type="project" value="UniProtKB-SubCell"/>
</dbReference>
<feature type="transmembrane region" description="Helical" evidence="8">
    <location>
        <begin position="403"/>
        <end position="422"/>
    </location>
</feature>
<dbReference type="InterPro" id="IPR050144">
    <property type="entry name" value="AAE_transporter"/>
</dbReference>
<accession>A0AAE3ISA6</accession>
<dbReference type="InterPro" id="IPR006512">
    <property type="entry name" value="YidE_YbjL"/>
</dbReference>
<feature type="transmembrane region" description="Helical" evidence="8">
    <location>
        <begin position="377"/>
        <end position="397"/>
    </location>
</feature>
<sequence>MNWIIDLFNNHESVAYTVIIFAITIAIGVALGKVKIFGVSLGITFVLFTGIAISHFGFTVNPEVQHFIKEFGLILFVYTIGLQVGPGFFASFKREGLKLNFIALIIILTGVTVVICLHYFANTDIVTLVGIMSGAVTNTPGLGAAQQTVAEIRPELGVNLPTGYAIAYPFGVVGIILVMLLFRTVFRVNVNAEARLNAWKRAANTSSFKRITLEVKNPNLFGKELGVLWKTLDFNFIVSRIFQGEEIRTARKEMIMNEGDILLVIASSENIEKVKNLVGTESDFEMLGDKHNSKNVVSRRINVSQPKAYSRTLGNLHIIPRYNVTISRVYRAGIEFIPNANTKLQFGDTLTVIGEEKNIDALAADFGNKKSLRTPHIAELFLGITLGVLVGSIPLSIPGVPVPIKLGLAGGPLIVAILISRFGGKFSVTHYVSQSANLMVREIGIVLFLAAVGLGAGANFVRTLTEGDGLIWLLMGIGITLIPLLTGGLIARIVYKLDFLEICGVLAGASTDPPALAFAHQTTNSDSPALTYAAVYPFTTLMRILMAQLLILLFI</sequence>
<comment type="caution">
    <text evidence="10">The sequence shown here is derived from an EMBL/GenBank/DDBJ whole genome shotgun (WGS) entry which is preliminary data.</text>
</comment>
<keyword evidence="7 8" id="KW-0472">Membrane</keyword>
<dbReference type="GO" id="GO:0006813">
    <property type="term" value="P:potassium ion transport"/>
    <property type="evidence" value="ECO:0007669"/>
    <property type="project" value="InterPro"/>
</dbReference>
<protein>
    <submittedName>
        <fullName evidence="10">Transporter</fullName>
    </submittedName>
</protein>
<evidence type="ECO:0000256" key="1">
    <source>
        <dbReference type="ARBA" id="ARBA00004651"/>
    </source>
</evidence>
<proteinExistence type="inferred from homology"/>
<dbReference type="Pfam" id="PF02080">
    <property type="entry name" value="TrkA_C"/>
    <property type="match status" value="2"/>
</dbReference>
<keyword evidence="6 8" id="KW-1133">Transmembrane helix</keyword>
<evidence type="ECO:0000256" key="2">
    <source>
        <dbReference type="ARBA" id="ARBA00009854"/>
    </source>
</evidence>
<evidence type="ECO:0000256" key="6">
    <source>
        <dbReference type="ARBA" id="ARBA00022989"/>
    </source>
</evidence>
<evidence type="ECO:0000313" key="11">
    <source>
        <dbReference type="Proteomes" id="UP001209317"/>
    </source>
</evidence>
<dbReference type="InterPro" id="IPR006037">
    <property type="entry name" value="RCK_C"/>
</dbReference>
<feature type="transmembrane region" description="Helical" evidence="8">
    <location>
        <begin position="39"/>
        <end position="59"/>
    </location>
</feature>
<feature type="transmembrane region" description="Helical" evidence="8">
    <location>
        <begin position="99"/>
        <end position="121"/>
    </location>
</feature>
<dbReference type="InterPro" id="IPR036721">
    <property type="entry name" value="RCK_C_sf"/>
</dbReference>
<dbReference type="NCBIfam" id="NF003007">
    <property type="entry name" value="PRK03818.1"/>
    <property type="match status" value="1"/>
</dbReference>
<evidence type="ECO:0000256" key="3">
    <source>
        <dbReference type="ARBA" id="ARBA00022448"/>
    </source>
</evidence>
<evidence type="ECO:0000313" key="10">
    <source>
        <dbReference type="EMBL" id="MCU7694877.1"/>
    </source>
</evidence>
<dbReference type="EMBL" id="JAOTPL010000015">
    <property type="protein sequence ID" value="MCU7694877.1"/>
    <property type="molecule type" value="Genomic_DNA"/>
</dbReference>
<name>A0AAE3ISA6_9BACT</name>
<feature type="transmembrane region" description="Helical" evidence="8">
    <location>
        <begin position="470"/>
        <end position="495"/>
    </location>
</feature>
<evidence type="ECO:0000256" key="4">
    <source>
        <dbReference type="ARBA" id="ARBA00022475"/>
    </source>
</evidence>
<evidence type="ECO:0000256" key="7">
    <source>
        <dbReference type="ARBA" id="ARBA00023136"/>
    </source>
</evidence>
<comment type="similarity">
    <text evidence="2">Belongs to the AAE transporter (TC 2.A.81) family.</text>
</comment>
<reference evidence="10" key="1">
    <citation type="submission" date="2022-10" db="EMBL/GenBank/DDBJ databases">
        <authorList>
            <person name="Kim H.S."/>
            <person name="Kim J.-S."/>
            <person name="Suh M.K."/>
            <person name="Eom M.K."/>
            <person name="Lee J.-S."/>
        </authorList>
    </citation>
    <scope>NUCLEOTIDE SEQUENCE</scope>
    <source>
        <strain evidence="10">LIP-5</strain>
    </source>
</reference>
<dbReference type="NCBIfam" id="TIGR01625">
    <property type="entry name" value="YidE_YbjL_dupl"/>
    <property type="match status" value="2"/>
</dbReference>
<keyword evidence="4" id="KW-1003">Cell membrane</keyword>
<dbReference type="AlphaFoldDB" id="A0AAE3ISA6"/>
<keyword evidence="3" id="KW-0813">Transport</keyword>
<dbReference type="Pfam" id="PF06826">
    <property type="entry name" value="Asp-Al_Ex"/>
    <property type="match status" value="2"/>
</dbReference>
<dbReference type="PANTHER" id="PTHR30445:SF3">
    <property type="entry name" value="TRANSPORT PROTEIN YIDE-RELATED"/>
    <property type="match status" value="1"/>
</dbReference>
<dbReference type="SUPFAM" id="SSF116726">
    <property type="entry name" value="TrkA C-terminal domain-like"/>
    <property type="match status" value="2"/>
</dbReference>
<dbReference type="PROSITE" id="PS51202">
    <property type="entry name" value="RCK_C"/>
    <property type="match status" value="2"/>
</dbReference>
<feature type="domain" description="RCK C-terminal" evidence="9">
    <location>
        <begin position="282"/>
        <end position="368"/>
    </location>
</feature>
<evidence type="ECO:0000256" key="8">
    <source>
        <dbReference type="SAM" id="Phobius"/>
    </source>
</evidence>
<evidence type="ECO:0000256" key="5">
    <source>
        <dbReference type="ARBA" id="ARBA00022692"/>
    </source>
</evidence>
<gene>
    <name evidence="10" type="ORF">OD355_10155</name>
</gene>
<dbReference type="PANTHER" id="PTHR30445">
    <property type="entry name" value="K(+)_H(+) ANTIPORTER SUBUNIT KHTT"/>
    <property type="match status" value="1"/>
</dbReference>
<comment type="subcellular location">
    <subcellularLocation>
        <location evidence="1">Cell membrane</location>
        <topology evidence="1">Multi-pass membrane protein</topology>
    </subcellularLocation>
</comment>
<keyword evidence="11" id="KW-1185">Reference proteome</keyword>
<evidence type="ECO:0000259" key="9">
    <source>
        <dbReference type="PROSITE" id="PS51202"/>
    </source>
</evidence>
<feature type="transmembrane region" description="Helical" evidence="8">
    <location>
        <begin position="166"/>
        <end position="186"/>
    </location>
</feature>
<organism evidence="10 11">
    <name type="scientific">Haoranjiania flava</name>
    <dbReference type="NCBI Taxonomy" id="1856322"/>
    <lineage>
        <taxon>Bacteria</taxon>
        <taxon>Pseudomonadati</taxon>
        <taxon>Bacteroidota</taxon>
        <taxon>Chitinophagia</taxon>
        <taxon>Chitinophagales</taxon>
        <taxon>Chitinophagaceae</taxon>
        <taxon>Haoranjiania</taxon>
    </lineage>
</organism>
<dbReference type="Gene3D" id="3.30.70.1450">
    <property type="entry name" value="Regulator of K+ conductance, C-terminal domain"/>
    <property type="match status" value="2"/>
</dbReference>
<keyword evidence="5 8" id="KW-0812">Transmembrane</keyword>